<keyword evidence="7" id="KW-1185">Reference proteome</keyword>
<evidence type="ECO:0000256" key="3">
    <source>
        <dbReference type="SAM" id="Coils"/>
    </source>
</evidence>
<evidence type="ECO:0000313" key="6">
    <source>
        <dbReference type="EMBL" id="KAF0725955.1"/>
    </source>
</evidence>
<dbReference type="VEuPathDB" id="FungiDB:AeMF1_004035"/>
<evidence type="ECO:0000313" key="7">
    <source>
        <dbReference type="Proteomes" id="UP000481153"/>
    </source>
</evidence>
<comment type="caution">
    <text evidence="6">The sequence shown here is derived from an EMBL/GenBank/DDBJ whole genome shotgun (WGS) entry which is preliminary data.</text>
</comment>
<name>A0A6G0WEJ9_9STRA</name>
<keyword evidence="2" id="KW-0106">Calcium</keyword>
<dbReference type="SMART" id="SM00239">
    <property type="entry name" value="C2"/>
    <property type="match status" value="2"/>
</dbReference>
<keyword evidence="1" id="KW-0479">Metal-binding</keyword>
<proteinExistence type="predicted"/>
<keyword evidence="3" id="KW-0175">Coiled coil</keyword>
<feature type="coiled-coil region" evidence="3">
    <location>
        <begin position="402"/>
        <end position="429"/>
    </location>
</feature>
<feature type="region of interest" description="Disordered" evidence="4">
    <location>
        <begin position="479"/>
        <end position="515"/>
    </location>
</feature>
<organism evidence="6 7">
    <name type="scientific">Aphanomyces euteiches</name>
    <dbReference type="NCBI Taxonomy" id="100861"/>
    <lineage>
        <taxon>Eukaryota</taxon>
        <taxon>Sar</taxon>
        <taxon>Stramenopiles</taxon>
        <taxon>Oomycota</taxon>
        <taxon>Saprolegniomycetes</taxon>
        <taxon>Saprolegniales</taxon>
        <taxon>Verrucalvaceae</taxon>
        <taxon>Aphanomyces</taxon>
    </lineage>
</organism>
<dbReference type="PROSITE" id="PS50004">
    <property type="entry name" value="C2"/>
    <property type="match status" value="2"/>
</dbReference>
<reference evidence="6 7" key="1">
    <citation type="submission" date="2019-07" db="EMBL/GenBank/DDBJ databases">
        <title>Genomics analysis of Aphanomyces spp. identifies a new class of oomycete effector associated with host adaptation.</title>
        <authorList>
            <person name="Gaulin E."/>
        </authorList>
    </citation>
    <scope>NUCLEOTIDE SEQUENCE [LARGE SCALE GENOMIC DNA]</scope>
    <source>
        <strain evidence="6 7">ATCC 201684</strain>
    </source>
</reference>
<feature type="domain" description="C2" evidence="5">
    <location>
        <begin position="1"/>
        <end position="124"/>
    </location>
</feature>
<dbReference type="Pfam" id="PF00168">
    <property type="entry name" value="C2"/>
    <property type="match status" value="2"/>
</dbReference>
<feature type="compositionally biased region" description="Acidic residues" evidence="4">
    <location>
        <begin position="505"/>
        <end position="515"/>
    </location>
</feature>
<feature type="compositionally biased region" description="Low complexity" evidence="4">
    <location>
        <begin position="343"/>
        <end position="360"/>
    </location>
</feature>
<sequence length="515" mass="57196">MAASMLGRSSTSGLRHILRVQLHKASDLAAGDFSLLGRHSSDPYVFFTVGNEKYKSTVVPKNINPTWEDATFDFHVTDGDLFTKVLDVQVFDQDNHDDDLLGSVAIPLAQFASQLPDQVRAKPYHLNVPAQFTKQKRNSQIFLTINLIEGGGGNDNPLAYIPRHLKVHLHKATDLAAADFALLGKGKSDPYVVFSIGSQRFKSETINKCLDPVWKDNPIFDFDLTQDDLFTQVLDIQVFDSDHGLSADDLIGTLSIPLAQFDNPTGDLRPRAYPLTVPDTYRRQNVHSQLYLTIEMDEKPDFIPPPPPTDETAEMIAQMQAEIAALKMSSQSIVHKMEAEIKPTPATPSSPSSTPTSQPDPESEGDLKKRALVNELHGLLHLPPIKTFTKLTHDPATTDGATLHWKNEVENLKAQLDQEKRLNDMLKSQSSDQSSQDEVERLKHEVAMHKATLAATQTMMEEQLRREAQTQEELKLLKTIAVRQIKPTPTSPPSPPPKAAAAEAGNDDEDESLWL</sequence>
<dbReference type="InterPro" id="IPR000008">
    <property type="entry name" value="C2_dom"/>
</dbReference>
<accession>A0A6G0WEJ9</accession>
<feature type="compositionally biased region" description="Pro residues" evidence="4">
    <location>
        <begin position="489"/>
        <end position="498"/>
    </location>
</feature>
<gene>
    <name evidence="6" type="ORF">Ae201684_015725</name>
</gene>
<evidence type="ECO:0000256" key="4">
    <source>
        <dbReference type="SAM" id="MobiDB-lite"/>
    </source>
</evidence>
<feature type="domain" description="C2" evidence="5">
    <location>
        <begin position="150"/>
        <end position="273"/>
    </location>
</feature>
<dbReference type="EMBL" id="VJMJ01000230">
    <property type="protein sequence ID" value="KAF0725955.1"/>
    <property type="molecule type" value="Genomic_DNA"/>
</dbReference>
<protein>
    <recommendedName>
        <fullName evidence="5">C2 domain-containing protein</fullName>
    </recommendedName>
</protein>
<dbReference type="SUPFAM" id="SSF49562">
    <property type="entry name" value="C2 domain (Calcium/lipid-binding domain, CaLB)"/>
    <property type="match status" value="2"/>
</dbReference>
<evidence type="ECO:0000259" key="5">
    <source>
        <dbReference type="PROSITE" id="PS50004"/>
    </source>
</evidence>
<dbReference type="AlphaFoldDB" id="A0A6G0WEJ9"/>
<dbReference type="PANTHER" id="PTHR45911:SF7">
    <property type="entry name" value="C2 DOMAIN-CONTAINING PROTEIN"/>
    <property type="match status" value="1"/>
</dbReference>
<evidence type="ECO:0000256" key="1">
    <source>
        <dbReference type="ARBA" id="ARBA00022723"/>
    </source>
</evidence>
<dbReference type="Proteomes" id="UP000481153">
    <property type="component" value="Unassembled WGS sequence"/>
</dbReference>
<dbReference type="CDD" id="cd00030">
    <property type="entry name" value="C2"/>
    <property type="match status" value="1"/>
</dbReference>
<dbReference type="PANTHER" id="PTHR45911">
    <property type="entry name" value="C2 DOMAIN-CONTAINING PROTEIN"/>
    <property type="match status" value="1"/>
</dbReference>
<evidence type="ECO:0000256" key="2">
    <source>
        <dbReference type="ARBA" id="ARBA00022837"/>
    </source>
</evidence>
<feature type="region of interest" description="Disordered" evidence="4">
    <location>
        <begin position="342"/>
        <end position="365"/>
    </location>
</feature>
<dbReference type="GO" id="GO:0046872">
    <property type="term" value="F:metal ion binding"/>
    <property type="evidence" value="ECO:0007669"/>
    <property type="project" value="UniProtKB-KW"/>
</dbReference>
<dbReference type="Gene3D" id="2.60.40.150">
    <property type="entry name" value="C2 domain"/>
    <property type="match status" value="2"/>
</dbReference>
<dbReference type="InterPro" id="IPR035892">
    <property type="entry name" value="C2_domain_sf"/>
</dbReference>